<feature type="compositionally biased region" description="Basic and acidic residues" evidence="1">
    <location>
        <begin position="12"/>
        <end position="22"/>
    </location>
</feature>
<name>A0A9W6X9Y2_9STRA</name>
<dbReference type="AlphaFoldDB" id="A0A9W6X9Y2"/>
<gene>
    <name evidence="2" type="ORF">Pfra01_000884300</name>
</gene>
<sequence>MQGTLPNLVPREPVKAKQEGKVGENASRAGNTVPHKASMADDARDEASSDVGNIVPRRGRRRRRRHRKSGLRSQTGDVQGDSEPKAKAPQTRLSDGHYHVIDSETGLRVKADAVQLEALPEVAELLNLEAMSLDDLLADLIKAGEIAEMVLLRSEPTPEELNPSSVWTRMSWRSSGSGSRRA</sequence>
<dbReference type="OrthoDB" id="129198at2759"/>
<feature type="compositionally biased region" description="Basic and acidic residues" evidence="1">
    <location>
        <begin position="38"/>
        <end position="47"/>
    </location>
</feature>
<proteinExistence type="predicted"/>
<dbReference type="EMBL" id="BSXT01000807">
    <property type="protein sequence ID" value="GMF34417.1"/>
    <property type="molecule type" value="Genomic_DNA"/>
</dbReference>
<feature type="region of interest" description="Disordered" evidence="1">
    <location>
        <begin position="1"/>
        <end position="96"/>
    </location>
</feature>
<comment type="caution">
    <text evidence="2">The sequence shown here is derived from an EMBL/GenBank/DDBJ whole genome shotgun (WGS) entry which is preliminary data.</text>
</comment>
<evidence type="ECO:0000313" key="3">
    <source>
        <dbReference type="Proteomes" id="UP001165121"/>
    </source>
</evidence>
<dbReference type="Proteomes" id="UP001165121">
    <property type="component" value="Unassembled WGS sequence"/>
</dbReference>
<protein>
    <submittedName>
        <fullName evidence="2">Unnamed protein product</fullName>
    </submittedName>
</protein>
<evidence type="ECO:0000313" key="2">
    <source>
        <dbReference type="EMBL" id="GMF34417.1"/>
    </source>
</evidence>
<feature type="compositionally biased region" description="Low complexity" evidence="1">
    <location>
        <begin position="169"/>
        <end position="182"/>
    </location>
</feature>
<accession>A0A9W6X9Y2</accession>
<feature type="region of interest" description="Disordered" evidence="1">
    <location>
        <begin position="157"/>
        <end position="182"/>
    </location>
</feature>
<evidence type="ECO:0000256" key="1">
    <source>
        <dbReference type="SAM" id="MobiDB-lite"/>
    </source>
</evidence>
<feature type="compositionally biased region" description="Basic residues" evidence="1">
    <location>
        <begin position="57"/>
        <end position="70"/>
    </location>
</feature>
<organism evidence="2 3">
    <name type="scientific">Phytophthora fragariaefolia</name>
    <dbReference type="NCBI Taxonomy" id="1490495"/>
    <lineage>
        <taxon>Eukaryota</taxon>
        <taxon>Sar</taxon>
        <taxon>Stramenopiles</taxon>
        <taxon>Oomycota</taxon>
        <taxon>Peronosporomycetes</taxon>
        <taxon>Peronosporales</taxon>
        <taxon>Peronosporaceae</taxon>
        <taxon>Phytophthora</taxon>
    </lineage>
</organism>
<keyword evidence="3" id="KW-1185">Reference proteome</keyword>
<reference evidence="2" key="1">
    <citation type="submission" date="2023-04" db="EMBL/GenBank/DDBJ databases">
        <title>Phytophthora fragariaefolia NBRC 109709.</title>
        <authorList>
            <person name="Ichikawa N."/>
            <person name="Sato H."/>
            <person name="Tonouchi N."/>
        </authorList>
    </citation>
    <scope>NUCLEOTIDE SEQUENCE</scope>
    <source>
        <strain evidence="2">NBRC 109709</strain>
    </source>
</reference>